<dbReference type="InterPro" id="IPR044053">
    <property type="entry name" value="AsaB-like"/>
</dbReference>
<dbReference type="EMBL" id="JAZHXI010000003">
    <property type="protein sequence ID" value="KAL2073934.1"/>
    <property type="molecule type" value="Genomic_DNA"/>
</dbReference>
<dbReference type="PANTHER" id="PTHR34598:SF3">
    <property type="entry name" value="OXIDOREDUCTASE AN1597"/>
    <property type="match status" value="1"/>
</dbReference>
<proteinExistence type="inferred from homology"/>
<organism evidence="2 3">
    <name type="scientific">Oculimacula yallundae</name>
    <dbReference type="NCBI Taxonomy" id="86028"/>
    <lineage>
        <taxon>Eukaryota</taxon>
        <taxon>Fungi</taxon>
        <taxon>Dikarya</taxon>
        <taxon>Ascomycota</taxon>
        <taxon>Pezizomycotina</taxon>
        <taxon>Leotiomycetes</taxon>
        <taxon>Helotiales</taxon>
        <taxon>Ploettnerulaceae</taxon>
        <taxon>Oculimacula</taxon>
    </lineage>
</organism>
<dbReference type="Proteomes" id="UP001595075">
    <property type="component" value="Unassembled WGS sequence"/>
</dbReference>
<accession>A0ABR4CVJ8</accession>
<name>A0ABR4CVJ8_9HELO</name>
<keyword evidence="3" id="KW-1185">Reference proteome</keyword>
<dbReference type="PANTHER" id="PTHR34598">
    <property type="entry name" value="BLL6449 PROTEIN"/>
    <property type="match status" value="1"/>
</dbReference>
<protein>
    <recommendedName>
        <fullName evidence="4">Ribosomal protein L31</fullName>
    </recommendedName>
</protein>
<comment type="caution">
    <text evidence="2">The sequence shown here is derived from an EMBL/GenBank/DDBJ whole genome shotgun (WGS) entry which is preliminary data.</text>
</comment>
<gene>
    <name evidence="2" type="ORF">VTL71DRAFT_11260</name>
</gene>
<reference evidence="2 3" key="1">
    <citation type="journal article" date="2024" name="Commun. Biol.">
        <title>Comparative genomic analysis of thermophilic fungi reveals convergent evolutionary adaptations and gene losses.</title>
        <authorList>
            <person name="Steindorff A.S."/>
            <person name="Aguilar-Pontes M.V."/>
            <person name="Robinson A.J."/>
            <person name="Andreopoulos B."/>
            <person name="LaButti K."/>
            <person name="Kuo A."/>
            <person name="Mondo S."/>
            <person name="Riley R."/>
            <person name="Otillar R."/>
            <person name="Haridas S."/>
            <person name="Lipzen A."/>
            <person name="Grimwood J."/>
            <person name="Schmutz J."/>
            <person name="Clum A."/>
            <person name="Reid I.D."/>
            <person name="Moisan M.C."/>
            <person name="Butler G."/>
            <person name="Nguyen T.T.M."/>
            <person name="Dewar K."/>
            <person name="Conant G."/>
            <person name="Drula E."/>
            <person name="Henrissat B."/>
            <person name="Hansel C."/>
            <person name="Singer S."/>
            <person name="Hutchinson M.I."/>
            <person name="de Vries R.P."/>
            <person name="Natvig D.O."/>
            <person name="Powell A.J."/>
            <person name="Tsang A."/>
            <person name="Grigoriev I.V."/>
        </authorList>
    </citation>
    <scope>NUCLEOTIDE SEQUENCE [LARGE SCALE GENOMIC DNA]</scope>
    <source>
        <strain evidence="2 3">CBS 494.80</strain>
    </source>
</reference>
<sequence length="69" mass="8101">MKPSKNYRWHYLYAHQSREITLIKCFDSDPDVETLWAPHASFSSDSPDLKKESRASIEIRALLLTYSQK</sequence>
<evidence type="ECO:0000313" key="2">
    <source>
        <dbReference type="EMBL" id="KAL2073934.1"/>
    </source>
</evidence>
<evidence type="ECO:0008006" key="4">
    <source>
        <dbReference type="Google" id="ProtNLM"/>
    </source>
</evidence>
<evidence type="ECO:0000256" key="1">
    <source>
        <dbReference type="ARBA" id="ARBA00023604"/>
    </source>
</evidence>
<comment type="similarity">
    <text evidence="1">Belongs to the asaB hydroxylase/desaturase family.</text>
</comment>
<evidence type="ECO:0000313" key="3">
    <source>
        <dbReference type="Proteomes" id="UP001595075"/>
    </source>
</evidence>